<comment type="caution">
    <text evidence="2">The sequence shown here is derived from an EMBL/GenBank/DDBJ whole genome shotgun (WGS) entry which is preliminary data.</text>
</comment>
<accession>A0A9P4S1V6</accession>
<dbReference type="Proteomes" id="UP000799429">
    <property type="component" value="Unassembled WGS sequence"/>
</dbReference>
<name>A0A9P4S1V6_9PEZI</name>
<evidence type="ECO:0000256" key="1">
    <source>
        <dbReference type="SAM" id="MobiDB-lite"/>
    </source>
</evidence>
<keyword evidence="3" id="KW-1185">Reference proteome</keyword>
<reference evidence="2" key="1">
    <citation type="journal article" date="2020" name="Stud. Mycol.">
        <title>101 Dothideomycetes genomes: a test case for predicting lifestyles and emergence of pathogens.</title>
        <authorList>
            <person name="Haridas S."/>
            <person name="Albert R."/>
            <person name="Binder M."/>
            <person name="Bloem J."/>
            <person name="Labutti K."/>
            <person name="Salamov A."/>
            <person name="Andreopoulos B."/>
            <person name="Baker S."/>
            <person name="Barry K."/>
            <person name="Bills G."/>
            <person name="Bluhm B."/>
            <person name="Cannon C."/>
            <person name="Castanera R."/>
            <person name="Culley D."/>
            <person name="Daum C."/>
            <person name="Ezra D."/>
            <person name="Gonzalez J."/>
            <person name="Henrissat B."/>
            <person name="Kuo A."/>
            <person name="Liang C."/>
            <person name="Lipzen A."/>
            <person name="Lutzoni F."/>
            <person name="Magnuson J."/>
            <person name="Mondo S."/>
            <person name="Nolan M."/>
            <person name="Ohm R."/>
            <person name="Pangilinan J."/>
            <person name="Park H.-J."/>
            <person name="Ramirez L."/>
            <person name="Alfaro M."/>
            <person name="Sun H."/>
            <person name="Tritt A."/>
            <person name="Yoshinaga Y."/>
            <person name="Zwiers L.-H."/>
            <person name="Turgeon B."/>
            <person name="Goodwin S."/>
            <person name="Spatafora J."/>
            <person name="Crous P."/>
            <person name="Grigoriev I."/>
        </authorList>
    </citation>
    <scope>NUCLEOTIDE SEQUENCE</scope>
    <source>
        <strain evidence="2">CBS 101060</strain>
    </source>
</reference>
<evidence type="ECO:0000313" key="2">
    <source>
        <dbReference type="EMBL" id="KAF2834624.1"/>
    </source>
</evidence>
<dbReference type="AlphaFoldDB" id="A0A9P4S1V6"/>
<proteinExistence type="predicted"/>
<gene>
    <name evidence="2" type="ORF">M501DRAFT_513474</name>
</gene>
<dbReference type="EMBL" id="MU006116">
    <property type="protein sequence ID" value="KAF2834624.1"/>
    <property type="molecule type" value="Genomic_DNA"/>
</dbReference>
<sequence length="172" mass="18277">MASDPETASVAPSEATTLVDANSRHDPISNILPPATPISQLNDDSIMSVAIPLSHLEAPAPAQDLSSPIVNEKKSLSGIISKLAKPLRSSSSTSSKDDLRIIRMTKKEYLQYWATDGEGNYIGSEPDEEVGKEIWREKIRKGEVKALTPMEARGNGWTLGAMVGAGFSGGGA</sequence>
<protein>
    <submittedName>
        <fullName evidence="2">Uncharacterized protein</fullName>
    </submittedName>
</protein>
<organism evidence="2 3">
    <name type="scientific">Patellaria atrata CBS 101060</name>
    <dbReference type="NCBI Taxonomy" id="1346257"/>
    <lineage>
        <taxon>Eukaryota</taxon>
        <taxon>Fungi</taxon>
        <taxon>Dikarya</taxon>
        <taxon>Ascomycota</taxon>
        <taxon>Pezizomycotina</taxon>
        <taxon>Dothideomycetes</taxon>
        <taxon>Dothideomycetes incertae sedis</taxon>
        <taxon>Patellariales</taxon>
        <taxon>Patellariaceae</taxon>
        <taxon>Patellaria</taxon>
    </lineage>
</organism>
<dbReference type="OrthoDB" id="4158258at2759"/>
<evidence type="ECO:0000313" key="3">
    <source>
        <dbReference type="Proteomes" id="UP000799429"/>
    </source>
</evidence>
<feature type="region of interest" description="Disordered" evidence="1">
    <location>
        <begin position="1"/>
        <end position="37"/>
    </location>
</feature>